<organism evidence="4 5">
    <name type="scientific">Litorisediminicola beolgyonensis</name>
    <dbReference type="NCBI Taxonomy" id="1173614"/>
    <lineage>
        <taxon>Bacteria</taxon>
        <taxon>Pseudomonadati</taxon>
        <taxon>Pseudomonadota</taxon>
        <taxon>Alphaproteobacteria</taxon>
        <taxon>Rhodobacterales</taxon>
        <taxon>Paracoccaceae</taxon>
        <taxon>Litorisediminicola</taxon>
    </lineage>
</organism>
<dbReference type="SUPFAM" id="SSF46689">
    <property type="entry name" value="Homeodomain-like"/>
    <property type="match status" value="1"/>
</dbReference>
<dbReference type="InterPro" id="IPR036271">
    <property type="entry name" value="Tet_transcr_reg_TetR-rel_C_sf"/>
</dbReference>
<dbReference type="PRINTS" id="PR00455">
    <property type="entry name" value="HTHTETR"/>
</dbReference>
<dbReference type="PANTHER" id="PTHR30055:SF226">
    <property type="entry name" value="HTH-TYPE TRANSCRIPTIONAL REGULATOR PKSA"/>
    <property type="match status" value="1"/>
</dbReference>
<keyword evidence="5" id="KW-1185">Reference proteome</keyword>
<keyword evidence="1 2" id="KW-0238">DNA-binding</keyword>
<evidence type="ECO:0000256" key="1">
    <source>
        <dbReference type="ARBA" id="ARBA00023125"/>
    </source>
</evidence>
<protein>
    <submittedName>
        <fullName evidence="4">TetR/AcrR family transcriptional regulator</fullName>
    </submittedName>
</protein>
<sequence>MGLRERQKASRKRAIVEAASKLFKDVGYEAARIDAIAELAEVSVGTLYNYFRSKADLLLAIVSLEVEEVLHQGQAVLEEEARDASDAVFRLAAIYYDHSLVYLTKEMWRTAMALAIQHPDTPFSDRYRMLDAALAQQVKDLCAALRARGYLSSKVDTDALGDVLFLSINGLFTAFTVSSEMSLDELKDTVAVHIRAVCH</sequence>
<evidence type="ECO:0000256" key="2">
    <source>
        <dbReference type="PROSITE-ProRule" id="PRU00335"/>
    </source>
</evidence>
<feature type="domain" description="HTH tetR-type" evidence="3">
    <location>
        <begin position="9"/>
        <end position="69"/>
    </location>
</feature>
<evidence type="ECO:0000313" key="5">
    <source>
        <dbReference type="Proteomes" id="UP001597135"/>
    </source>
</evidence>
<name>A0ABW3ZJE6_9RHOB</name>
<dbReference type="Pfam" id="PF00440">
    <property type="entry name" value="TetR_N"/>
    <property type="match status" value="1"/>
</dbReference>
<accession>A0ABW3ZJE6</accession>
<dbReference type="Proteomes" id="UP001597135">
    <property type="component" value="Unassembled WGS sequence"/>
</dbReference>
<evidence type="ECO:0000313" key="4">
    <source>
        <dbReference type="EMBL" id="MFD1343043.1"/>
    </source>
</evidence>
<evidence type="ECO:0000259" key="3">
    <source>
        <dbReference type="PROSITE" id="PS50977"/>
    </source>
</evidence>
<dbReference type="InterPro" id="IPR001647">
    <property type="entry name" value="HTH_TetR"/>
</dbReference>
<dbReference type="RefSeq" id="WP_386803633.1">
    <property type="nucleotide sequence ID" value="NZ_JBHTMU010000018.1"/>
</dbReference>
<gene>
    <name evidence="4" type="ORF">ACFQ4E_11485</name>
</gene>
<dbReference type="Gene3D" id="1.10.357.10">
    <property type="entry name" value="Tetracycline Repressor, domain 2"/>
    <property type="match status" value="1"/>
</dbReference>
<dbReference type="PANTHER" id="PTHR30055">
    <property type="entry name" value="HTH-TYPE TRANSCRIPTIONAL REGULATOR RUTR"/>
    <property type="match status" value="1"/>
</dbReference>
<feature type="DNA-binding region" description="H-T-H motif" evidence="2">
    <location>
        <begin position="32"/>
        <end position="51"/>
    </location>
</feature>
<proteinExistence type="predicted"/>
<dbReference type="InterPro" id="IPR050109">
    <property type="entry name" value="HTH-type_TetR-like_transc_reg"/>
</dbReference>
<comment type="caution">
    <text evidence="4">The sequence shown here is derived from an EMBL/GenBank/DDBJ whole genome shotgun (WGS) entry which is preliminary data.</text>
</comment>
<reference evidence="5" key="1">
    <citation type="journal article" date="2019" name="Int. J. Syst. Evol. Microbiol.">
        <title>The Global Catalogue of Microorganisms (GCM) 10K type strain sequencing project: providing services to taxonomists for standard genome sequencing and annotation.</title>
        <authorList>
            <consortium name="The Broad Institute Genomics Platform"/>
            <consortium name="The Broad Institute Genome Sequencing Center for Infectious Disease"/>
            <person name="Wu L."/>
            <person name="Ma J."/>
        </authorList>
    </citation>
    <scope>NUCLEOTIDE SEQUENCE [LARGE SCALE GENOMIC DNA]</scope>
    <source>
        <strain evidence="5">CCUG 62953</strain>
    </source>
</reference>
<dbReference type="SUPFAM" id="SSF48498">
    <property type="entry name" value="Tetracyclin repressor-like, C-terminal domain"/>
    <property type="match status" value="1"/>
</dbReference>
<dbReference type="EMBL" id="JBHTMU010000018">
    <property type="protein sequence ID" value="MFD1343043.1"/>
    <property type="molecule type" value="Genomic_DNA"/>
</dbReference>
<dbReference type="InterPro" id="IPR009057">
    <property type="entry name" value="Homeodomain-like_sf"/>
</dbReference>
<dbReference type="PROSITE" id="PS50977">
    <property type="entry name" value="HTH_TETR_2"/>
    <property type="match status" value="1"/>
</dbReference>